<keyword evidence="3 6" id="KW-1133">Transmembrane helix</keyword>
<evidence type="ECO:0000256" key="6">
    <source>
        <dbReference type="SAM" id="Phobius"/>
    </source>
</evidence>
<feature type="transmembrane region" description="Helical" evidence="6">
    <location>
        <begin position="647"/>
        <end position="667"/>
    </location>
</feature>
<evidence type="ECO:0000313" key="10">
    <source>
        <dbReference type="Proteomes" id="UP000398389"/>
    </source>
</evidence>
<name>A0A5E8CBL0_9ASCO</name>
<evidence type="ECO:0000256" key="3">
    <source>
        <dbReference type="ARBA" id="ARBA00022989"/>
    </source>
</evidence>
<gene>
    <name evidence="9" type="ORF">SAPINGB_P006353</name>
</gene>
<feature type="domain" description="Integral membrane bound transporter" evidence="8">
    <location>
        <begin position="562"/>
        <end position="691"/>
    </location>
</feature>
<feature type="domain" description="Putative ER transporter 6TM N-terminal" evidence="7">
    <location>
        <begin position="67"/>
        <end position="269"/>
    </location>
</feature>
<dbReference type="Pfam" id="PF13515">
    <property type="entry name" value="FUSC_2"/>
    <property type="match status" value="1"/>
</dbReference>
<accession>A0A5E8CBL0</accession>
<organism evidence="9 10">
    <name type="scientific">Magnusiomyces paraingens</name>
    <dbReference type="NCBI Taxonomy" id="2606893"/>
    <lineage>
        <taxon>Eukaryota</taxon>
        <taxon>Fungi</taxon>
        <taxon>Dikarya</taxon>
        <taxon>Ascomycota</taxon>
        <taxon>Saccharomycotina</taxon>
        <taxon>Dipodascomycetes</taxon>
        <taxon>Dipodascales</taxon>
        <taxon>Dipodascaceae</taxon>
        <taxon>Magnusiomyces</taxon>
    </lineage>
</organism>
<dbReference type="GO" id="GO:0016020">
    <property type="term" value="C:membrane"/>
    <property type="evidence" value="ECO:0007669"/>
    <property type="project" value="UniProtKB-SubCell"/>
</dbReference>
<comment type="subcellular location">
    <subcellularLocation>
        <location evidence="1">Membrane</location>
        <topology evidence="1">Multi-pass membrane protein</topology>
    </subcellularLocation>
</comment>
<dbReference type="InterPro" id="IPR052430">
    <property type="entry name" value="IVT-Associated"/>
</dbReference>
<keyword evidence="2 6" id="KW-0812">Transmembrane</keyword>
<dbReference type="AlphaFoldDB" id="A0A5E8CBL0"/>
<evidence type="ECO:0000256" key="5">
    <source>
        <dbReference type="SAM" id="MobiDB-lite"/>
    </source>
</evidence>
<dbReference type="GeneID" id="43585164"/>
<feature type="transmembrane region" description="Helical" evidence="6">
    <location>
        <begin position="86"/>
        <end position="103"/>
    </location>
</feature>
<feature type="region of interest" description="Disordered" evidence="5">
    <location>
        <begin position="983"/>
        <end position="1011"/>
    </location>
</feature>
<protein>
    <submittedName>
        <fullName evidence="9">Uncharacterized protein</fullName>
    </submittedName>
</protein>
<feature type="compositionally biased region" description="Basic and acidic residues" evidence="5">
    <location>
        <begin position="1123"/>
        <end position="1146"/>
    </location>
</feature>
<feature type="transmembrane region" description="Helical" evidence="6">
    <location>
        <begin position="115"/>
        <end position="136"/>
    </location>
</feature>
<feature type="transmembrane region" description="Helical" evidence="6">
    <location>
        <begin position="24"/>
        <end position="49"/>
    </location>
</feature>
<feature type="transmembrane region" description="Helical" evidence="6">
    <location>
        <begin position="61"/>
        <end position="80"/>
    </location>
</feature>
<feature type="region of interest" description="Disordered" evidence="5">
    <location>
        <begin position="1118"/>
        <end position="1202"/>
    </location>
</feature>
<evidence type="ECO:0000256" key="2">
    <source>
        <dbReference type="ARBA" id="ARBA00022692"/>
    </source>
</evidence>
<dbReference type="InterPro" id="IPR023244">
    <property type="entry name" value="Brefeldin_A-sensitivity_4"/>
</dbReference>
<dbReference type="OrthoDB" id="68611at2759"/>
<evidence type="ECO:0000259" key="7">
    <source>
        <dbReference type="Pfam" id="PF10337"/>
    </source>
</evidence>
<feature type="region of interest" description="Disordered" evidence="5">
    <location>
        <begin position="1036"/>
        <end position="1065"/>
    </location>
</feature>
<dbReference type="Pfam" id="PF10337">
    <property type="entry name" value="ArAE_2_N"/>
    <property type="match status" value="1"/>
</dbReference>
<feature type="transmembrane region" description="Helical" evidence="6">
    <location>
        <begin position="622"/>
        <end position="641"/>
    </location>
</feature>
<feature type="transmembrane region" description="Helical" evidence="6">
    <location>
        <begin position="548"/>
        <end position="567"/>
    </location>
</feature>
<dbReference type="Proteomes" id="UP000398389">
    <property type="component" value="Unassembled WGS sequence"/>
</dbReference>
<evidence type="ECO:0000256" key="1">
    <source>
        <dbReference type="ARBA" id="ARBA00004141"/>
    </source>
</evidence>
<evidence type="ECO:0000259" key="8">
    <source>
        <dbReference type="Pfam" id="PF13515"/>
    </source>
</evidence>
<feature type="transmembrane region" description="Helical" evidence="6">
    <location>
        <begin position="587"/>
        <end position="610"/>
    </location>
</feature>
<keyword evidence="4 6" id="KW-0472">Membrane</keyword>
<evidence type="ECO:0000313" key="9">
    <source>
        <dbReference type="EMBL" id="VVT58726.1"/>
    </source>
</evidence>
<dbReference type="PRINTS" id="PR02047">
    <property type="entry name" value="BREFELDNASP4"/>
</dbReference>
<feature type="compositionally biased region" description="Pro residues" evidence="5">
    <location>
        <begin position="990"/>
        <end position="1000"/>
    </location>
</feature>
<dbReference type="EMBL" id="CABVLU010000005">
    <property type="protein sequence ID" value="VVT58726.1"/>
    <property type="molecule type" value="Genomic_DNA"/>
</dbReference>
<dbReference type="InterPro" id="IPR049453">
    <property type="entry name" value="Memb_transporter_dom"/>
</dbReference>
<dbReference type="PANTHER" id="PTHR47804:SF4">
    <property type="entry name" value="AFR661WP"/>
    <property type="match status" value="1"/>
</dbReference>
<dbReference type="PANTHER" id="PTHR47804">
    <property type="entry name" value="60S RIBOSOMAL PROTEIN L19"/>
    <property type="match status" value="1"/>
</dbReference>
<sequence>MGGFHFYCAMLSVPMNPGRRLGSMVQTVILGLSAVACAMGYGLLTHFCAQRALANTGSEQRAYDVIIGFEIVLFAIVGYIKSSAPRLFTFNFVFFMLTFFMSFDKLDRPIHAMAFDYSIPTLMVIAVSFLVNLVIFPEFGSTFIGSAVYDNVHELEVLFSKATFFFTGLESISQNKHVITEVPSDLQTAAKNLQVLVKQKKKLRACVTRCAATLLEASYEFSYSYMDPVELRPTVNVLQRISTTTSALLMSCELSLSIFSGINDQQESASTPISASPSLSSRDLLATFITTIRNPVENLAQLALDSLNYSKCILAHVADVDLDAHKDSNLFSTTTDSRFAPLDRNHRASMYELSTDRIDVLSGDLEAANEVFGTLVRAELAKISNKDLDLIYLIPQEEYFVLSLFILNFKEASVMVAEILANARHLLVLRQQREALPWWKGRRVWFSFFNIISNWAQYLSLGSDAPPEGDEATIITTLQRGVRLLRHKKSKASRVRHSHRDSPSNIMFHSQIYMMFHTLVVIFCDTLLEIQDWARERRVHIHNAIRLALAVMVVSFPAYVVSMANWFHDIKGHWVGFATFVALEPNVGATFLVGLIRAATVTIGSGWGYALYAAGDFGRERYLMVAMTFIGTLPFFYFLLFSSYGRAGIIGIISLVVVPLSTLSAGTDASILQNFAKRCLSILIGGAVATLANIVIYPQKARVQLVGQLIFALKCCQQIQIQLAIGIDGKRPVSQEKMHSVQVFDENMKKANNALTAAETLVAVAKKEIRVKGSFKIEARIYTEIIFVLHQILDQYSNIRFLREHYGLVQIDEWGSTSVVHYRKEVFSTIIALLRTTEEVLFSKNPVPQYIPSARISHTRVVNAVRARLLQTYAKGLGQTESHIEEEKANEKFVNIDTSKLRKRRSSIKNQVDELLSEQHQMLRTKYMSWSACSVALEEVIVYVEELVHLAKFLVGVQESGLKRKALAYDDWANQVRQDFNEKMNKTSKGPPPPSPPKPPSSGNDTIEFPHHHTLPEKLRGLELVPMATQNLENLYTRRQKKRGRKITSDIDGDSLPSTQNSGEAGLRLSDLNHVHHNAPFVSFQNLSQALSSPTSSNVVPMSASEIENTTWYRQLTEGFSSDDIRTDTETDRDMTQDESIQDEHIQNASTQVVEPTQNEEVQPETYRGRSQSIAAQMRMRADENSDSDSSQERGQLDVDDDFPVALQVVTTRIR</sequence>
<dbReference type="RefSeq" id="XP_031856955.1">
    <property type="nucleotide sequence ID" value="XM_032001064.1"/>
</dbReference>
<dbReference type="InterPro" id="IPR018823">
    <property type="entry name" value="ArAE_2_N"/>
</dbReference>
<feature type="compositionally biased region" description="Polar residues" evidence="5">
    <location>
        <begin position="1147"/>
        <end position="1161"/>
    </location>
</feature>
<evidence type="ECO:0000256" key="4">
    <source>
        <dbReference type="ARBA" id="ARBA00023136"/>
    </source>
</evidence>
<keyword evidence="10" id="KW-1185">Reference proteome</keyword>
<proteinExistence type="predicted"/>
<reference evidence="9 10" key="1">
    <citation type="submission" date="2019-09" db="EMBL/GenBank/DDBJ databases">
        <authorList>
            <person name="Brejova B."/>
        </authorList>
    </citation>
    <scope>NUCLEOTIDE SEQUENCE [LARGE SCALE GENOMIC DNA]</scope>
</reference>
<feature type="transmembrane region" description="Helical" evidence="6">
    <location>
        <begin position="679"/>
        <end position="697"/>
    </location>
</feature>